<keyword evidence="2" id="KW-0853">WD repeat</keyword>
<dbReference type="Proteomes" id="UP000678393">
    <property type="component" value="Unassembled WGS sequence"/>
</dbReference>
<dbReference type="EMBL" id="CAJHNH020008564">
    <property type="protein sequence ID" value="CAG5136726.1"/>
    <property type="molecule type" value="Genomic_DNA"/>
</dbReference>
<comment type="caution">
    <text evidence="7">The sequence shown here is derived from an EMBL/GenBank/DDBJ whole genome shotgun (WGS) entry which is preliminary data.</text>
</comment>
<dbReference type="InterPro" id="IPR012952">
    <property type="entry name" value="BING4_C_dom"/>
</dbReference>
<evidence type="ECO:0000259" key="6">
    <source>
        <dbReference type="SMART" id="SM01033"/>
    </source>
</evidence>
<keyword evidence="3" id="KW-0677">Repeat</keyword>
<feature type="domain" description="BING4 C-terminal" evidence="6">
    <location>
        <begin position="191"/>
        <end position="258"/>
    </location>
</feature>
<feature type="non-terminal residue" evidence="7">
    <location>
        <position position="1"/>
    </location>
</feature>
<feature type="region of interest" description="Disordered" evidence="5">
    <location>
        <begin position="1"/>
        <end position="25"/>
    </location>
</feature>
<dbReference type="SMART" id="SM01033">
    <property type="entry name" value="BING4CT"/>
    <property type="match status" value="1"/>
</dbReference>
<evidence type="ECO:0000313" key="7">
    <source>
        <dbReference type="EMBL" id="CAG5136726.1"/>
    </source>
</evidence>
<organism evidence="7 8">
    <name type="scientific">Candidula unifasciata</name>
    <dbReference type="NCBI Taxonomy" id="100452"/>
    <lineage>
        <taxon>Eukaryota</taxon>
        <taxon>Metazoa</taxon>
        <taxon>Spiralia</taxon>
        <taxon>Lophotrochozoa</taxon>
        <taxon>Mollusca</taxon>
        <taxon>Gastropoda</taxon>
        <taxon>Heterobranchia</taxon>
        <taxon>Euthyneura</taxon>
        <taxon>Panpulmonata</taxon>
        <taxon>Eupulmonata</taxon>
        <taxon>Stylommatophora</taxon>
        <taxon>Helicina</taxon>
        <taxon>Helicoidea</taxon>
        <taxon>Geomitridae</taxon>
        <taxon>Candidula</taxon>
    </lineage>
</organism>
<dbReference type="PANTHER" id="PTHR14085">
    <property type="entry name" value="WD-REPEAT PROTEIN BING4"/>
    <property type="match status" value="1"/>
</dbReference>
<evidence type="ECO:0000256" key="2">
    <source>
        <dbReference type="ARBA" id="ARBA00022574"/>
    </source>
</evidence>
<reference evidence="7" key="1">
    <citation type="submission" date="2021-04" db="EMBL/GenBank/DDBJ databases">
        <authorList>
            <consortium name="Molecular Ecology Group"/>
        </authorList>
    </citation>
    <scope>NUCLEOTIDE SEQUENCE</scope>
</reference>
<dbReference type="GO" id="GO:0030686">
    <property type="term" value="C:90S preribosome"/>
    <property type="evidence" value="ECO:0007669"/>
    <property type="project" value="TreeGrafter"/>
</dbReference>
<sequence>RKNRKEPDKGGGGGGFSFSRRPNENTFTLTRSEPVFEKVSEKSARSELLFKTYEITQNDIRETSDEATQQNILDLSLDKFGPYKLWLYQETMFAVAQKKNGFPTILFPSMFLKCQGWLDVMAVNSQSAIVNLGHPNAVVSLATTGMDRRLKIFDLRMYKELSRFQYIARRCPGLLFLYKDKTTQTHQPDKPYIYHCADRLVADLTFSPYENVFGIGHVWGFSSIVSRSQKKKKKKKKKQTKVLMLLDKVRPELITLDGQILSRKKGVQEQHFRAAVREIVRTKQVGKKTATDFY</sequence>
<evidence type="ECO:0000256" key="5">
    <source>
        <dbReference type="SAM" id="MobiDB-lite"/>
    </source>
</evidence>
<keyword evidence="4" id="KW-0539">Nucleus</keyword>
<keyword evidence="8" id="KW-1185">Reference proteome</keyword>
<evidence type="ECO:0000313" key="8">
    <source>
        <dbReference type="Proteomes" id="UP000678393"/>
    </source>
</evidence>
<dbReference type="GO" id="GO:0000462">
    <property type="term" value="P:maturation of SSU-rRNA from tricistronic rRNA transcript (SSU-rRNA, 5.8S rRNA, LSU-rRNA)"/>
    <property type="evidence" value="ECO:0007669"/>
    <property type="project" value="TreeGrafter"/>
</dbReference>
<dbReference type="OrthoDB" id="10251154at2759"/>
<protein>
    <recommendedName>
        <fullName evidence="6">BING4 C-terminal domain-containing protein</fullName>
    </recommendedName>
</protein>
<accession>A0A8S4ACU5</accession>
<dbReference type="PANTHER" id="PTHR14085:SF3">
    <property type="entry name" value="WD REPEAT-CONTAINING PROTEIN 46"/>
    <property type="match status" value="1"/>
</dbReference>
<evidence type="ECO:0000256" key="4">
    <source>
        <dbReference type="ARBA" id="ARBA00023242"/>
    </source>
</evidence>
<dbReference type="Pfam" id="PF08149">
    <property type="entry name" value="BING4CT"/>
    <property type="match status" value="1"/>
</dbReference>
<name>A0A8S4ACU5_9EUPU</name>
<dbReference type="AlphaFoldDB" id="A0A8S4ACU5"/>
<evidence type="ECO:0000256" key="1">
    <source>
        <dbReference type="ARBA" id="ARBA00004604"/>
    </source>
</evidence>
<evidence type="ECO:0000256" key="3">
    <source>
        <dbReference type="ARBA" id="ARBA00022737"/>
    </source>
</evidence>
<dbReference type="GO" id="GO:0032040">
    <property type="term" value="C:small-subunit processome"/>
    <property type="evidence" value="ECO:0007669"/>
    <property type="project" value="TreeGrafter"/>
</dbReference>
<comment type="subcellular location">
    <subcellularLocation>
        <location evidence="1">Nucleus</location>
        <location evidence="1">Nucleolus</location>
    </subcellularLocation>
</comment>
<gene>
    <name evidence="7" type="ORF">CUNI_LOCUS22284</name>
</gene>
<proteinExistence type="predicted"/>
<dbReference type="InterPro" id="IPR040315">
    <property type="entry name" value="WDR46/Utp7"/>
</dbReference>